<accession>A0AAX6NBV4</accession>
<dbReference type="InterPro" id="IPR036890">
    <property type="entry name" value="HATPase_C_sf"/>
</dbReference>
<reference evidence="1" key="2">
    <citation type="submission" date="2022-12" db="EMBL/GenBank/DDBJ databases">
        <authorList>
            <person name="Dechsakulwatana C."/>
            <person name="Rungsihiranrut A."/>
            <person name="Muangchinda C."/>
            <person name="Ningthoujam R."/>
            <person name="Klankeo P."/>
            <person name="Pinyakong O."/>
        </authorList>
    </citation>
    <scope>NUCLEOTIDE SEQUENCE</scope>
    <source>
        <strain evidence="1">TL01-2</strain>
    </source>
</reference>
<organism evidence="1 2">
    <name type="scientific">Priestia aryabhattai</name>
    <name type="common">Bacillus aryabhattai</name>
    <dbReference type="NCBI Taxonomy" id="412384"/>
    <lineage>
        <taxon>Bacteria</taxon>
        <taxon>Bacillati</taxon>
        <taxon>Bacillota</taxon>
        <taxon>Bacilli</taxon>
        <taxon>Bacillales</taxon>
        <taxon>Bacillaceae</taxon>
        <taxon>Priestia</taxon>
    </lineage>
</organism>
<keyword evidence="1" id="KW-0067">ATP-binding</keyword>
<dbReference type="Pfam" id="PF13589">
    <property type="entry name" value="HATPase_c_3"/>
    <property type="match status" value="1"/>
</dbReference>
<dbReference type="Proteomes" id="UP001269400">
    <property type="component" value="Unassembled WGS sequence"/>
</dbReference>
<dbReference type="RefSeq" id="WP_316910596.1">
    <property type="nucleotide sequence ID" value="NZ_JAPTGD010000002.1"/>
</dbReference>
<dbReference type="AlphaFoldDB" id="A0AAX6NBV4"/>
<protein>
    <submittedName>
        <fullName evidence="1">ATP-binding protein</fullName>
    </submittedName>
</protein>
<keyword evidence="1" id="KW-0547">Nucleotide-binding</keyword>
<reference evidence="1" key="1">
    <citation type="journal article" date="2022" name="J Environ Chem Eng">
        <title>Biodegradation of petroleum oil using a constructed nonpathogenic and heavy metal-tolerant bacterial consortium isolated from marine sponges.</title>
        <authorList>
            <person name="Dechsakulwatana C."/>
            <person name="Rungsihiranrut A."/>
            <person name="Muangchinda C."/>
            <person name="Ningthoujam R."/>
            <person name="Klankeo P."/>
            <person name="Pinyakong O."/>
        </authorList>
    </citation>
    <scope>NUCLEOTIDE SEQUENCE</scope>
    <source>
        <strain evidence="1">TL01-2</strain>
    </source>
</reference>
<dbReference type="EMBL" id="JAPTGD010000002">
    <property type="protein sequence ID" value="MDU9693368.1"/>
    <property type="molecule type" value="Genomic_DNA"/>
</dbReference>
<evidence type="ECO:0000313" key="2">
    <source>
        <dbReference type="Proteomes" id="UP001269400"/>
    </source>
</evidence>
<evidence type="ECO:0000313" key="1">
    <source>
        <dbReference type="EMBL" id="MDU9693368.1"/>
    </source>
</evidence>
<sequence length="490" mass="55213">MQENGSEINRGLVDVTPDVRLLSVLRATGVNLNTAMGEIVDNSIDAGANEIDLYVYNNDRKKSNIMIVDNGKGMNDATLRGSLTLAKELKLGINQLGKYGMGMKTAALSLSTQFEVFTQKASGEVLYGEYNINKMEQLGQFKTTVRLANEEEVSFFKSKLGRRQRSGTIIIIKNADRLDVTHQTFVRQMQSFIGLTYKNFINRGVAFTVNDVPAKGDKIEAIDVLMRENKKTFVVAERDHYVVEYNAPKTDQVKNTSIEVSATVLPKPDHNSRGKKVDGKDVQLPMNQTNQGIYFYREGRMVGQALNWHNVFGERHNEKNRLRIEINCKSELDQEINMNFLKGNVHPTTQFKNQLSEIIEPYMSEMRERLYKEEKKELAAKAKKIATGLQQRKIEMVIPGPMVNSKQRSTGIDKVKVGSKTDKVTDNKAVTKTNITKRNSKSNSAVRDIKNLLVAAKEIRKLLEAKDVSEEVKNEFRAELGLAVAELETV</sequence>
<dbReference type="Gene3D" id="3.30.565.10">
    <property type="entry name" value="Histidine kinase-like ATPase, C-terminal domain"/>
    <property type="match status" value="1"/>
</dbReference>
<comment type="caution">
    <text evidence="1">The sequence shown here is derived from an EMBL/GenBank/DDBJ whole genome shotgun (WGS) entry which is preliminary data.</text>
</comment>
<dbReference type="GO" id="GO:0005524">
    <property type="term" value="F:ATP binding"/>
    <property type="evidence" value="ECO:0007669"/>
    <property type="project" value="UniProtKB-KW"/>
</dbReference>
<name>A0AAX6NBV4_PRIAR</name>
<proteinExistence type="predicted"/>
<dbReference type="SUPFAM" id="SSF55874">
    <property type="entry name" value="ATPase domain of HSP90 chaperone/DNA topoisomerase II/histidine kinase"/>
    <property type="match status" value="1"/>
</dbReference>
<gene>
    <name evidence="1" type="ORF">O0Q50_19535</name>
</gene>